<evidence type="ECO:0000256" key="1">
    <source>
        <dbReference type="SAM" id="Phobius"/>
    </source>
</evidence>
<dbReference type="RefSeq" id="XP_033520266.1">
    <property type="nucleotide sequence ID" value="XM_033670833.1"/>
</dbReference>
<protein>
    <submittedName>
        <fullName evidence="2">Uncharacterized protein</fullName>
    </submittedName>
</protein>
<feature type="transmembrane region" description="Helical" evidence="1">
    <location>
        <begin position="58"/>
        <end position="77"/>
    </location>
</feature>
<dbReference type="AlphaFoldDB" id="A0A6A6A430"/>
<organism evidence="2 3">
    <name type="scientific">Dothidotthia symphoricarpi CBS 119687</name>
    <dbReference type="NCBI Taxonomy" id="1392245"/>
    <lineage>
        <taxon>Eukaryota</taxon>
        <taxon>Fungi</taxon>
        <taxon>Dikarya</taxon>
        <taxon>Ascomycota</taxon>
        <taxon>Pezizomycotina</taxon>
        <taxon>Dothideomycetes</taxon>
        <taxon>Pleosporomycetidae</taxon>
        <taxon>Pleosporales</taxon>
        <taxon>Dothidotthiaceae</taxon>
        <taxon>Dothidotthia</taxon>
    </lineage>
</organism>
<feature type="transmembrane region" description="Helical" evidence="1">
    <location>
        <begin position="89"/>
        <end position="109"/>
    </location>
</feature>
<accession>A0A6A6A430</accession>
<evidence type="ECO:0000313" key="2">
    <source>
        <dbReference type="EMBL" id="KAF2125874.1"/>
    </source>
</evidence>
<dbReference type="GeneID" id="54411265"/>
<keyword evidence="1" id="KW-0812">Transmembrane</keyword>
<keyword evidence="1" id="KW-1133">Transmembrane helix</keyword>
<dbReference type="Proteomes" id="UP000799771">
    <property type="component" value="Unassembled WGS sequence"/>
</dbReference>
<proteinExistence type="predicted"/>
<evidence type="ECO:0000313" key="3">
    <source>
        <dbReference type="Proteomes" id="UP000799771"/>
    </source>
</evidence>
<sequence>MATTLLSLLSTTLLSTYGLTLSYKNITLLQKYQAKSEKAAEWSFSAARRLKTTQTTQAAGTVSLLLSLVTSAALLVLQPPCDSTSSRFVAPLALAAVVFAARVHMARFWNTKEQVRVPFMTDYNDAARGSEKVVGVLSVLAFSWGWEVVEFGMAGKGVWVEMLVSGVGWVGRGLLGMLCVIQA</sequence>
<dbReference type="OrthoDB" id="5405107at2759"/>
<gene>
    <name evidence="2" type="ORF">P153DRAFT_389324</name>
</gene>
<dbReference type="EMBL" id="ML977515">
    <property type="protein sequence ID" value="KAF2125874.1"/>
    <property type="molecule type" value="Genomic_DNA"/>
</dbReference>
<reference evidence="2" key="1">
    <citation type="journal article" date="2020" name="Stud. Mycol.">
        <title>101 Dothideomycetes genomes: a test case for predicting lifestyles and emergence of pathogens.</title>
        <authorList>
            <person name="Haridas S."/>
            <person name="Albert R."/>
            <person name="Binder M."/>
            <person name="Bloem J."/>
            <person name="Labutti K."/>
            <person name="Salamov A."/>
            <person name="Andreopoulos B."/>
            <person name="Baker S."/>
            <person name="Barry K."/>
            <person name="Bills G."/>
            <person name="Bluhm B."/>
            <person name="Cannon C."/>
            <person name="Castanera R."/>
            <person name="Culley D."/>
            <person name="Daum C."/>
            <person name="Ezra D."/>
            <person name="Gonzalez J."/>
            <person name="Henrissat B."/>
            <person name="Kuo A."/>
            <person name="Liang C."/>
            <person name="Lipzen A."/>
            <person name="Lutzoni F."/>
            <person name="Magnuson J."/>
            <person name="Mondo S."/>
            <person name="Nolan M."/>
            <person name="Ohm R."/>
            <person name="Pangilinan J."/>
            <person name="Park H.-J."/>
            <person name="Ramirez L."/>
            <person name="Alfaro M."/>
            <person name="Sun H."/>
            <person name="Tritt A."/>
            <person name="Yoshinaga Y."/>
            <person name="Zwiers L.-H."/>
            <person name="Turgeon B."/>
            <person name="Goodwin S."/>
            <person name="Spatafora J."/>
            <person name="Crous P."/>
            <person name="Grigoriev I."/>
        </authorList>
    </citation>
    <scope>NUCLEOTIDE SEQUENCE</scope>
    <source>
        <strain evidence="2">CBS 119687</strain>
    </source>
</reference>
<keyword evidence="1" id="KW-0472">Membrane</keyword>
<name>A0A6A6A430_9PLEO</name>
<keyword evidence="3" id="KW-1185">Reference proteome</keyword>